<dbReference type="EMBL" id="WIXJ01000001">
    <property type="protein sequence ID" value="MQY50187.1"/>
    <property type="molecule type" value="Genomic_DNA"/>
</dbReference>
<dbReference type="Pfam" id="PF10076">
    <property type="entry name" value="Phage_Mu_Gp48"/>
    <property type="match status" value="1"/>
</dbReference>
<proteinExistence type="predicted"/>
<dbReference type="AlphaFoldDB" id="A0A6L5JRX0"/>
<dbReference type="OrthoDB" id="6592844at2"/>
<dbReference type="InterPro" id="IPR018755">
    <property type="entry name" value="Phage_Mu_Gp48"/>
</dbReference>
<accession>A0A6L5JRX0</accession>
<sequence>MGLNAAAYRAQLQALLPPGAAWPRAADATLTRLLDALAEELARVDARGWSALDEADGRMALELLADWERVCGLPDTCGAGVATTLQERRAAVVAKLTALGGASPSYFLGLAEAMGYTVELDEFRPFVTGINRCGDRLGGGHAVRHQWRVRVTGPRFTAFRTGASQCGDLLGKIDRAADLECKLKRLKPAHTRLIFSYEGA</sequence>
<name>A0A6L5JRX0_RHOTE</name>
<protein>
    <submittedName>
        <fullName evidence="1">DUF2313 domain-containing protein</fullName>
    </submittedName>
</protein>
<comment type="caution">
    <text evidence="1">The sequence shown here is derived from an EMBL/GenBank/DDBJ whole genome shotgun (WGS) entry which is preliminary data.</text>
</comment>
<gene>
    <name evidence="1" type="ORF">GHK24_00110</name>
</gene>
<dbReference type="Proteomes" id="UP000480275">
    <property type="component" value="Unassembled WGS sequence"/>
</dbReference>
<evidence type="ECO:0000313" key="1">
    <source>
        <dbReference type="EMBL" id="MQY50187.1"/>
    </source>
</evidence>
<evidence type="ECO:0000313" key="2">
    <source>
        <dbReference type="Proteomes" id="UP000480275"/>
    </source>
</evidence>
<reference evidence="1 2" key="1">
    <citation type="submission" date="2019-10" db="EMBL/GenBank/DDBJ databases">
        <title>Whole-genome sequence of the purple nonsulfur photosynthetic bacterium Rhodocyclus tenuis.</title>
        <authorList>
            <person name="Kyndt J.A."/>
            <person name="Meyer T.E."/>
        </authorList>
    </citation>
    <scope>NUCLEOTIDE SEQUENCE [LARGE SCALE GENOMIC DNA]</scope>
    <source>
        <strain evidence="1 2">DSM 110</strain>
    </source>
</reference>
<organism evidence="1 2">
    <name type="scientific">Rhodocyclus tenuis</name>
    <name type="common">Rhodospirillum tenue</name>
    <dbReference type="NCBI Taxonomy" id="1066"/>
    <lineage>
        <taxon>Bacteria</taxon>
        <taxon>Pseudomonadati</taxon>
        <taxon>Pseudomonadota</taxon>
        <taxon>Betaproteobacteria</taxon>
        <taxon>Rhodocyclales</taxon>
        <taxon>Rhodocyclaceae</taxon>
        <taxon>Rhodocyclus</taxon>
    </lineage>
</organism>